<dbReference type="AlphaFoldDB" id="A0A498LNG2"/>
<dbReference type="InterPro" id="IPR001254">
    <property type="entry name" value="Trypsin_dom"/>
</dbReference>
<dbReference type="InterPro" id="IPR006553">
    <property type="entry name" value="Leu-rich_rpt_Cys-con_subtyp"/>
</dbReference>
<dbReference type="InterPro" id="IPR057207">
    <property type="entry name" value="FBXL15_LRR"/>
</dbReference>
<keyword evidence="10" id="KW-1185">Reference proteome</keyword>
<dbReference type="STRING" id="84645.A0A498LNG2"/>
<keyword evidence="6" id="KW-0325">Glycoprotein</keyword>
<name>A0A498LNG2_LABRO</name>
<keyword evidence="5" id="KW-1015">Disulfide bond</keyword>
<dbReference type="InterPro" id="IPR001314">
    <property type="entry name" value="Peptidase_S1A"/>
</dbReference>
<dbReference type="SMART" id="SM00020">
    <property type="entry name" value="Tryp_SPc"/>
    <property type="match status" value="1"/>
</dbReference>
<dbReference type="Gene3D" id="3.80.10.10">
    <property type="entry name" value="Ribonuclease Inhibitor"/>
    <property type="match status" value="3"/>
</dbReference>
<dbReference type="PROSITE" id="PS00135">
    <property type="entry name" value="TRYPSIN_SER"/>
    <property type="match status" value="1"/>
</dbReference>
<keyword evidence="3" id="KW-0378">Hydrolase</keyword>
<evidence type="ECO:0000256" key="6">
    <source>
        <dbReference type="ARBA" id="ARBA00023180"/>
    </source>
</evidence>
<evidence type="ECO:0000256" key="3">
    <source>
        <dbReference type="ARBA" id="ARBA00022801"/>
    </source>
</evidence>
<dbReference type="GO" id="GO:0004252">
    <property type="term" value="F:serine-type endopeptidase activity"/>
    <property type="evidence" value="ECO:0007669"/>
    <property type="project" value="InterPro"/>
</dbReference>
<dbReference type="Proteomes" id="UP000290572">
    <property type="component" value="Unassembled WGS sequence"/>
</dbReference>
<dbReference type="SUPFAM" id="SSF50494">
    <property type="entry name" value="Trypsin-like serine proteases"/>
    <property type="match status" value="2"/>
</dbReference>
<dbReference type="SUPFAM" id="SSF52047">
    <property type="entry name" value="RNI-like"/>
    <property type="match status" value="1"/>
</dbReference>
<evidence type="ECO:0000256" key="5">
    <source>
        <dbReference type="ARBA" id="ARBA00023157"/>
    </source>
</evidence>
<sequence length="545" mass="60420">MKAARLVERMEEAEMYHKQRRIKLAFIKWTAWVQFHKQRQNDALRKLQKVQDSVHCRNIITAWRRVVQDAKRAKEYFKVLVSRCRVLTAISILDSPYLSDVAFKTITDVISLTKIQIQGNIRMTDSSLKALCRSSLTLSEVQISDCTRMTDASLKSLGSLTKLCNLNISGCIKCSNLTHLSVCFCENLTDNGFECLNNCASLNSLDITGCKIHDKGLAALGTNHSLRKLTATECVFITDNGIKMTDTAVKYLTRIGHFLKELDVSGCPLLTDRTPSFLLCSCLQLRSISMLYCKNISNENRTTLILYLGKRTQQGNNPNEITRTVNNIIVHPAYHHNGLDNDIALLHLSSPVPFNDYIQPVCLAAQNSNFPSGTKGWVKGWGYIQVNTPLPPPGILQEVMVEVYDNNRCNNRCHGAITNNMICAVTLSYPGTLQETVVPVIINSECNNLLGANLITENMMCAGLLQGGKDTCQGDSGGPMVSQHCSVWVQSGIISRGHDCGQPSEPGVYTRVSRYQQWITTSIGQNLPGFVTFNPLNSCTSASQG</sequence>
<evidence type="ECO:0000313" key="9">
    <source>
        <dbReference type="EMBL" id="RXN06905.1"/>
    </source>
</evidence>
<dbReference type="GO" id="GO:0006508">
    <property type="term" value="P:proteolysis"/>
    <property type="evidence" value="ECO:0007669"/>
    <property type="project" value="UniProtKB-KW"/>
</dbReference>
<dbReference type="Pfam" id="PF25372">
    <property type="entry name" value="DUF7885"/>
    <property type="match status" value="1"/>
</dbReference>
<evidence type="ECO:0000313" key="10">
    <source>
        <dbReference type="Proteomes" id="UP000290572"/>
    </source>
</evidence>
<dbReference type="PANTHER" id="PTHR24253">
    <property type="entry name" value="TRANSMEMBRANE PROTEASE SERINE"/>
    <property type="match status" value="1"/>
</dbReference>
<dbReference type="CDD" id="cd00190">
    <property type="entry name" value="Tryp_SPc"/>
    <property type="match status" value="1"/>
</dbReference>
<dbReference type="PRINTS" id="PR00722">
    <property type="entry name" value="CHYMOTRYPSIN"/>
</dbReference>
<dbReference type="EMBL" id="QBIY01013357">
    <property type="protein sequence ID" value="RXN06905.1"/>
    <property type="molecule type" value="Genomic_DNA"/>
</dbReference>
<dbReference type="FunFam" id="2.40.10.10:FF:000002">
    <property type="entry name" value="Transmembrane protease serine"/>
    <property type="match status" value="1"/>
</dbReference>
<dbReference type="Gene3D" id="2.40.10.10">
    <property type="entry name" value="Trypsin-like serine proteases"/>
    <property type="match status" value="2"/>
</dbReference>
<comment type="caution">
    <text evidence="9">The sequence shown here is derived from an EMBL/GenBank/DDBJ whole genome shotgun (WGS) entry which is preliminary data.</text>
</comment>
<dbReference type="InterPro" id="IPR043504">
    <property type="entry name" value="Peptidase_S1_PA_chymotrypsin"/>
</dbReference>
<dbReference type="InterPro" id="IPR032675">
    <property type="entry name" value="LRR_dom_sf"/>
</dbReference>
<evidence type="ECO:0000259" key="8">
    <source>
        <dbReference type="PROSITE" id="PS50240"/>
    </source>
</evidence>
<evidence type="ECO:0000256" key="7">
    <source>
        <dbReference type="ARBA" id="ARBA00024195"/>
    </source>
</evidence>
<organism evidence="9 10">
    <name type="scientific">Labeo rohita</name>
    <name type="common">Indian major carp</name>
    <name type="synonym">Cyprinus rohita</name>
    <dbReference type="NCBI Taxonomy" id="84645"/>
    <lineage>
        <taxon>Eukaryota</taxon>
        <taxon>Metazoa</taxon>
        <taxon>Chordata</taxon>
        <taxon>Craniata</taxon>
        <taxon>Vertebrata</taxon>
        <taxon>Euteleostomi</taxon>
        <taxon>Actinopterygii</taxon>
        <taxon>Neopterygii</taxon>
        <taxon>Teleostei</taxon>
        <taxon>Ostariophysi</taxon>
        <taxon>Cypriniformes</taxon>
        <taxon>Cyprinidae</taxon>
        <taxon>Labeoninae</taxon>
        <taxon>Labeonini</taxon>
        <taxon>Labeo</taxon>
    </lineage>
</organism>
<dbReference type="SMART" id="SM00367">
    <property type="entry name" value="LRR_CC"/>
    <property type="match status" value="7"/>
</dbReference>
<evidence type="ECO:0000256" key="1">
    <source>
        <dbReference type="ARBA" id="ARBA00022670"/>
    </source>
</evidence>
<proteinExistence type="inferred from homology"/>
<accession>A0A498LNG2</accession>
<dbReference type="PROSITE" id="PS50240">
    <property type="entry name" value="TRYPSIN_DOM"/>
    <property type="match status" value="1"/>
</dbReference>
<dbReference type="Pfam" id="PF00089">
    <property type="entry name" value="Trypsin"/>
    <property type="match status" value="2"/>
</dbReference>
<protein>
    <submittedName>
        <fullName evidence="9">Serine protease 27-like protein</fullName>
    </submittedName>
</protein>
<dbReference type="PANTHER" id="PTHR24253:SF144">
    <property type="entry name" value="CHYMOTRYPSIN-LIKE PROTEASE CTRL-1-RELATED"/>
    <property type="match status" value="1"/>
</dbReference>
<keyword evidence="1 9" id="KW-0645">Protease</keyword>
<dbReference type="InterPro" id="IPR009003">
    <property type="entry name" value="Peptidase_S1_PA"/>
</dbReference>
<evidence type="ECO:0000256" key="4">
    <source>
        <dbReference type="ARBA" id="ARBA00022825"/>
    </source>
</evidence>
<keyword evidence="2" id="KW-0732">Signal</keyword>
<feature type="domain" description="Peptidase S1" evidence="8">
    <location>
        <begin position="288"/>
        <end position="524"/>
    </location>
</feature>
<gene>
    <name evidence="9" type="ORF">ROHU_012186</name>
</gene>
<comment type="similarity">
    <text evidence="7">Belongs to the peptidase S1 family. CLIP subfamily.</text>
</comment>
<evidence type="ECO:0000256" key="2">
    <source>
        <dbReference type="ARBA" id="ARBA00022729"/>
    </source>
</evidence>
<reference evidence="9 10" key="1">
    <citation type="submission" date="2018-03" db="EMBL/GenBank/DDBJ databases">
        <title>Draft genome sequence of Rohu Carp (Labeo rohita).</title>
        <authorList>
            <person name="Das P."/>
            <person name="Kushwaha B."/>
            <person name="Joshi C.G."/>
            <person name="Kumar D."/>
            <person name="Nagpure N.S."/>
            <person name="Sahoo L."/>
            <person name="Das S.P."/>
            <person name="Bit A."/>
            <person name="Patnaik S."/>
            <person name="Meher P.K."/>
            <person name="Jayasankar P."/>
            <person name="Koringa P.G."/>
            <person name="Patel N.V."/>
            <person name="Hinsu A.T."/>
            <person name="Kumar R."/>
            <person name="Pandey M."/>
            <person name="Agarwal S."/>
            <person name="Srivastava S."/>
            <person name="Singh M."/>
            <person name="Iquebal M.A."/>
            <person name="Jaiswal S."/>
            <person name="Angadi U.B."/>
            <person name="Kumar N."/>
            <person name="Raza M."/>
            <person name="Shah T.M."/>
            <person name="Rai A."/>
            <person name="Jena J.K."/>
        </authorList>
    </citation>
    <scope>NUCLEOTIDE SEQUENCE [LARGE SCALE GENOMIC DNA]</scope>
    <source>
        <strain evidence="9">DASCIFA01</strain>
        <tissue evidence="9">Testis</tissue>
    </source>
</reference>
<dbReference type="InterPro" id="IPR033116">
    <property type="entry name" value="TRYPSIN_SER"/>
</dbReference>
<keyword evidence="4" id="KW-0720">Serine protease</keyword>